<evidence type="ECO:0000313" key="1">
    <source>
        <dbReference type="EMBL" id="ERJ73945.1"/>
    </source>
</evidence>
<sequence>MVSQFIFVSPGERALSFYLVMPSLIATIKSAIADFFVQTNSSKVVLSTAWTELSQAFLANDRAEIKLISALNLFMTEFMG</sequence>
<comment type="caution">
    <text evidence="1">The sequence shown here is derived from an EMBL/GenBank/DDBJ whole genome shotgun (WGS) entry which is preliminary data.</text>
</comment>
<reference evidence="1 2" key="1">
    <citation type="submission" date="2013-06" db="EMBL/GenBank/DDBJ databases">
        <authorList>
            <person name="Weinstock G."/>
            <person name="Sodergren E."/>
            <person name="Lobos E.A."/>
            <person name="Fulton L."/>
            <person name="Fulton R."/>
            <person name="Courtney L."/>
            <person name="Fronick C."/>
            <person name="O'Laughlin M."/>
            <person name="Godfrey J."/>
            <person name="Wilson R.M."/>
            <person name="Miner T."/>
            <person name="Farmer C."/>
            <person name="Delehaunty K."/>
            <person name="Cordes M."/>
            <person name="Minx P."/>
            <person name="Tomlinson C."/>
            <person name="Chen J."/>
            <person name="Wollam A."/>
            <person name="Pepin K.H."/>
            <person name="Bhonagiri V."/>
            <person name="Zhang X."/>
            <person name="Warren W."/>
            <person name="Mitreva M."/>
            <person name="Mardis E.R."/>
            <person name="Wilson R.K."/>
        </authorList>
    </citation>
    <scope>NUCLEOTIDE SEQUENCE [LARGE SCALE GENOMIC DNA]</scope>
    <source>
        <strain evidence="1 2">W1703</strain>
    </source>
</reference>
<organism evidence="1 2">
    <name type="scientific">Streptococcus sobrinus W1703</name>
    <dbReference type="NCBI Taxonomy" id="1227275"/>
    <lineage>
        <taxon>Bacteria</taxon>
        <taxon>Bacillati</taxon>
        <taxon>Bacillota</taxon>
        <taxon>Bacilli</taxon>
        <taxon>Lactobacillales</taxon>
        <taxon>Streptococcaceae</taxon>
        <taxon>Streptococcus</taxon>
    </lineage>
</organism>
<protein>
    <submittedName>
        <fullName evidence="1">Uncharacterized protein</fullName>
    </submittedName>
</protein>
<dbReference type="AlphaFoldDB" id="U2J2H2"/>
<accession>U2J2H2</accession>
<evidence type="ECO:0000313" key="2">
    <source>
        <dbReference type="Proteomes" id="UP000016617"/>
    </source>
</evidence>
<dbReference type="EMBL" id="AWVA01000120">
    <property type="protein sequence ID" value="ERJ73945.1"/>
    <property type="molecule type" value="Genomic_DNA"/>
</dbReference>
<dbReference type="Proteomes" id="UP000016617">
    <property type="component" value="Unassembled WGS sequence"/>
</dbReference>
<name>U2J2H2_9STRE</name>
<proteinExistence type="predicted"/>
<gene>
    <name evidence="1" type="ORF">HMPREF1557_02052</name>
</gene>
<dbReference type="HOGENOM" id="CLU_2588347_0_0_9"/>